<evidence type="ECO:0000313" key="4">
    <source>
        <dbReference type="EMBL" id="KAF2069258.1"/>
    </source>
</evidence>
<dbReference type="Pfam" id="PF08583">
    <property type="entry name" value="Cmc1"/>
    <property type="match status" value="1"/>
</dbReference>
<reference evidence="4" key="1">
    <citation type="submission" date="2020-01" db="EMBL/GenBank/DDBJ databases">
        <title>Development of genomics and gene disruption for Polysphondylium violaceum indicates a role for the polyketide synthase stlB in stalk morphogenesis.</title>
        <authorList>
            <person name="Narita B."/>
            <person name="Kawabe Y."/>
            <person name="Kin K."/>
            <person name="Saito T."/>
            <person name="Gibbs R."/>
            <person name="Kuspa A."/>
            <person name="Muzny D."/>
            <person name="Queller D."/>
            <person name="Richards S."/>
            <person name="Strassman J."/>
            <person name="Sucgang R."/>
            <person name="Worley K."/>
            <person name="Schaap P."/>
        </authorList>
    </citation>
    <scope>NUCLEOTIDE SEQUENCE</scope>
    <source>
        <strain evidence="4">QSvi11</strain>
    </source>
</reference>
<keyword evidence="3" id="KW-0496">Mitochondrion</keyword>
<dbReference type="OrthoDB" id="6224010at2759"/>
<dbReference type="PANTHER" id="PTHR22977">
    <property type="entry name" value="COX ASSEMBLY MITOCHONDRIAL PROTEIN"/>
    <property type="match status" value="1"/>
</dbReference>
<dbReference type="PROSITE" id="PS51808">
    <property type="entry name" value="CHCH"/>
    <property type="match status" value="1"/>
</dbReference>
<evidence type="ECO:0000313" key="5">
    <source>
        <dbReference type="Proteomes" id="UP000695562"/>
    </source>
</evidence>
<organism evidence="4 5">
    <name type="scientific">Polysphondylium violaceum</name>
    <dbReference type="NCBI Taxonomy" id="133409"/>
    <lineage>
        <taxon>Eukaryota</taxon>
        <taxon>Amoebozoa</taxon>
        <taxon>Evosea</taxon>
        <taxon>Eumycetozoa</taxon>
        <taxon>Dictyostelia</taxon>
        <taxon>Dictyosteliales</taxon>
        <taxon>Dictyosteliaceae</taxon>
        <taxon>Polysphondylium</taxon>
    </lineage>
</organism>
<dbReference type="Proteomes" id="UP000695562">
    <property type="component" value="Unassembled WGS sequence"/>
</dbReference>
<comment type="caution">
    <text evidence="4">The sequence shown here is derived from an EMBL/GenBank/DDBJ whole genome shotgun (WGS) entry which is preliminary data.</text>
</comment>
<proteinExistence type="inferred from homology"/>
<name>A0A8J4PLQ8_9MYCE</name>
<accession>A0A8J4PLQ8</accession>
<gene>
    <name evidence="4" type="ORF">CYY_009428</name>
</gene>
<sequence>MSEKNLNTDSFEDKRYLEIPDSEIVLPAAIDSYLRQKLKDESLKNCGPQVAAFAECSKDKLFSVIWECRELQELMKNCLIDYTTSDKLKEMKRDWIDSAKKRIYEQRLKKQEEINNKNN</sequence>
<comment type="subcellular location">
    <subcellularLocation>
        <location evidence="3">Mitochondrion</location>
    </subcellularLocation>
</comment>
<dbReference type="InterPro" id="IPR013892">
    <property type="entry name" value="Cyt_c_biogenesis_Cmc1-like"/>
</dbReference>
<evidence type="ECO:0000256" key="1">
    <source>
        <dbReference type="ARBA" id="ARBA00007347"/>
    </source>
</evidence>
<comment type="similarity">
    <text evidence="1 3">Belongs to the CMC family.</text>
</comment>
<dbReference type="PANTHER" id="PTHR22977:SF5">
    <property type="entry name" value="COX ASSEMBLY MITOCHONDRIAL PROTEIN HOMOLOG"/>
    <property type="match status" value="1"/>
</dbReference>
<dbReference type="GO" id="GO:0005739">
    <property type="term" value="C:mitochondrion"/>
    <property type="evidence" value="ECO:0007669"/>
    <property type="project" value="UniProtKB-SubCell"/>
</dbReference>
<evidence type="ECO:0000256" key="2">
    <source>
        <dbReference type="ARBA" id="ARBA00023157"/>
    </source>
</evidence>
<keyword evidence="5" id="KW-1185">Reference proteome</keyword>
<keyword evidence="2" id="KW-1015">Disulfide bond</keyword>
<evidence type="ECO:0000256" key="3">
    <source>
        <dbReference type="RuleBase" id="RU364104"/>
    </source>
</evidence>
<protein>
    <recommendedName>
        <fullName evidence="3">COX assembly mitochondrial protein</fullName>
    </recommendedName>
</protein>
<dbReference type="AlphaFoldDB" id="A0A8J4PLQ8"/>
<dbReference type="EMBL" id="AJWJ01000705">
    <property type="protein sequence ID" value="KAF2069258.1"/>
    <property type="molecule type" value="Genomic_DNA"/>
</dbReference>